<gene>
    <name evidence="1" type="ORF">BU23DRAFT_461894</name>
</gene>
<evidence type="ECO:0000313" key="2">
    <source>
        <dbReference type="Proteomes" id="UP000800036"/>
    </source>
</evidence>
<proteinExistence type="predicted"/>
<dbReference type="Proteomes" id="UP000800036">
    <property type="component" value="Unassembled WGS sequence"/>
</dbReference>
<accession>A0A6A5VBB2</accession>
<reference evidence="1" key="1">
    <citation type="journal article" date="2020" name="Stud. Mycol.">
        <title>101 Dothideomycetes genomes: a test case for predicting lifestyles and emergence of pathogens.</title>
        <authorList>
            <person name="Haridas S."/>
            <person name="Albert R."/>
            <person name="Binder M."/>
            <person name="Bloem J."/>
            <person name="Labutti K."/>
            <person name="Salamov A."/>
            <person name="Andreopoulos B."/>
            <person name="Baker S."/>
            <person name="Barry K."/>
            <person name="Bills G."/>
            <person name="Bluhm B."/>
            <person name="Cannon C."/>
            <person name="Castanera R."/>
            <person name="Culley D."/>
            <person name="Daum C."/>
            <person name="Ezra D."/>
            <person name="Gonzalez J."/>
            <person name="Henrissat B."/>
            <person name="Kuo A."/>
            <person name="Liang C."/>
            <person name="Lipzen A."/>
            <person name="Lutzoni F."/>
            <person name="Magnuson J."/>
            <person name="Mondo S."/>
            <person name="Nolan M."/>
            <person name="Ohm R."/>
            <person name="Pangilinan J."/>
            <person name="Park H.-J."/>
            <person name="Ramirez L."/>
            <person name="Alfaro M."/>
            <person name="Sun H."/>
            <person name="Tritt A."/>
            <person name="Yoshinaga Y."/>
            <person name="Zwiers L.-H."/>
            <person name="Turgeon B."/>
            <person name="Goodwin S."/>
            <person name="Spatafora J."/>
            <person name="Crous P."/>
            <person name="Grigoriev I."/>
        </authorList>
    </citation>
    <scope>NUCLEOTIDE SEQUENCE</scope>
    <source>
        <strain evidence="1">CBS 107.79</strain>
    </source>
</reference>
<name>A0A6A5VBB2_9PLEO</name>
<protein>
    <submittedName>
        <fullName evidence="1">Uncharacterized protein</fullName>
    </submittedName>
</protein>
<keyword evidence="2" id="KW-1185">Reference proteome</keyword>
<dbReference type="AlphaFoldDB" id="A0A6A5VBB2"/>
<evidence type="ECO:0000313" key="1">
    <source>
        <dbReference type="EMBL" id="KAF1974444.1"/>
    </source>
</evidence>
<dbReference type="OrthoDB" id="3776963at2759"/>
<dbReference type="EMBL" id="ML976675">
    <property type="protein sequence ID" value="KAF1974444.1"/>
    <property type="molecule type" value="Genomic_DNA"/>
</dbReference>
<organism evidence="1 2">
    <name type="scientific">Bimuria novae-zelandiae CBS 107.79</name>
    <dbReference type="NCBI Taxonomy" id="1447943"/>
    <lineage>
        <taxon>Eukaryota</taxon>
        <taxon>Fungi</taxon>
        <taxon>Dikarya</taxon>
        <taxon>Ascomycota</taxon>
        <taxon>Pezizomycotina</taxon>
        <taxon>Dothideomycetes</taxon>
        <taxon>Pleosporomycetidae</taxon>
        <taxon>Pleosporales</taxon>
        <taxon>Massarineae</taxon>
        <taxon>Didymosphaeriaceae</taxon>
        <taxon>Bimuria</taxon>
    </lineage>
</organism>
<sequence length="49" mass="5990">TLNNLGLEWLKRVFDLLTRDKATGRQRLLIANRYRSYIRVDFIAYYIRN</sequence>
<feature type="non-terminal residue" evidence="1">
    <location>
        <position position="1"/>
    </location>
</feature>